<reference evidence="6" key="1">
    <citation type="submission" date="2016-11" db="EMBL/GenBank/DDBJ databases">
        <authorList>
            <person name="Varghese N."/>
            <person name="Submissions S."/>
        </authorList>
    </citation>
    <scope>NUCLEOTIDE SEQUENCE [LARGE SCALE GENOMIC DNA]</scope>
    <source>
        <strain evidence="6">CGMCC 1.7063</strain>
    </source>
</reference>
<evidence type="ECO:0000256" key="3">
    <source>
        <dbReference type="ARBA" id="ARBA00023163"/>
    </source>
</evidence>
<dbReference type="PROSITE" id="PS00041">
    <property type="entry name" value="HTH_ARAC_FAMILY_1"/>
    <property type="match status" value="1"/>
</dbReference>
<dbReference type="PANTHER" id="PTHR46796">
    <property type="entry name" value="HTH-TYPE TRANSCRIPTIONAL ACTIVATOR RHAS-RELATED"/>
    <property type="match status" value="1"/>
</dbReference>
<proteinExistence type="predicted"/>
<keyword evidence="1" id="KW-0805">Transcription regulation</keyword>
<protein>
    <submittedName>
        <fullName evidence="5">Helix-turn-helix domain-containing protein</fullName>
    </submittedName>
</protein>
<dbReference type="InterPro" id="IPR050204">
    <property type="entry name" value="AraC_XylS_family_regulators"/>
</dbReference>
<gene>
    <name evidence="5" type="ORF">SAMN04487965_2997</name>
</gene>
<keyword evidence="6" id="KW-1185">Reference proteome</keyword>
<organism evidence="5 6">
    <name type="scientific">Microbulbifer donghaiensis</name>
    <dbReference type="NCBI Taxonomy" id="494016"/>
    <lineage>
        <taxon>Bacteria</taxon>
        <taxon>Pseudomonadati</taxon>
        <taxon>Pseudomonadota</taxon>
        <taxon>Gammaproteobacteria</taxon>
        <taxon>Cellvibrionales</taxon>
        <taxon>Microbulbiferaceae</taxon>
        <taxon>Microbulbifer</taxon>
    </lineage>
</organism>
<sequence>MREEQDIDEFRYLGFRRFLPVGALSHRVECYWSTGSILSPQTVFTETLYPDGGASLSIDLGSPDRSSCFQFNSAISRSQFSSSSLILSIRFRPGALFHLFGISPQDCNDIVVPVQHLLTPIQLSRFFALVDSLTPSDVISSLTKIEEWLLEIELSTERSTGRVERALAQLAPTDTVESMAEAAGTSVRTLERQFRLEVGMTPSQVLQYRRMKLARAQLSLSNTHLAKVALICGFYDQAHFTRTFTRFVGETPSTYRSRKLSDIYKT</sequence>
<accession>A0A1M5FPM6</accession>
<dbReference type="AlphaFoldDB" id="A0A1M5FPM6"/>
<dbReference type="STRING" id="494016.SAMN04487965_2997"/>
<dbReference type="PRINTS" id="PR00032">
    <property type="entry name" value="HTHARAC"/>
</dbReference>
<dbReference type="Pfam" id="PF20240">
    <property type="entry name" value="DUF6597"/>
    <property type="match status" value="1"/>
</dbReference>
<dbReference type="InterPro" id="IPR018062">
    <property type="entry name" value="HTH_AraC-typ_CS"/>
</dbReference>
<keyword evidence="2" id="KW-0238">DNA-binding</keyword>
<evidence type="ECO:0000256" key="1">
    <source>
        <dbReference type="ARBA" id="ARBA00023015"/>
    </source>
</evidence>
<evidence type="ECO:0000259" key="4">
    <source>
        <dbReference type="PROSITE" id="PS01124"/>
    </source>
</evidence>
<evidence type="ECO:0000313" key="5">
    <source>
        <dbReference type="EMBL" id="SHF93453.1"/>
    </source>
</evidence>
<dbReference type="InterPro" id="IPR009057">
    <property type="entry name" value="Homeodomain-like_sf"/>
</dbReference>
<evidence type="ECO:0000313" key="6">
    <source>
        <dbReference type="Proteomes" id="UP000184170"/>
    </source>
</evidence>
<keyword evidence="3" id="KW-0804">Transcription</keyword>
<dbReference type="InterPro" id="IPR020449">
    <property type="entry name" value="Tscrpt_reg_AraC-type_HTH"/>
</dbReference>
<dbReference type="EMBL" id="FQVA01000004">
    <property type="protein sequence ID" value="SHF93453.1"/>
    <property type="molecule type" value="Genomic_DNA"/>
</dbReference>
<dbReference type="SMART" id="SM00342">
    <property type="entry name" value="HTH_ARAC"/>
    <property type="match status" value="1"/>
</dbReference>
<dbReference type="InterPro" id="IPR018060">
    <property type="entry name" value="HTH_AraC"/>
</dbReference>
<dbReference type="Pfam" id="PF12833">
    <property type="entry name" value="HTH_18"/>
    <property type="match status" value="1"/>
</dbReference>
<dbReference type="SUPFAM" id="SSF46689">
    <property type="entry name" value="Homeodomain-like"/>
    <property type="match status" value="2"/>
</dbReference>
<dbReference type="OrthoDB" id="9809338at2"/>
<dbReference type="InterPro" id="IPR046532">
    <property type="entry name" value="DUF6597"/>
</dbReference>
<name>A0A1M5FPM6_9GAMM</name>
<feature type="domain" description="HTH araC/xylS-type" evidence="4">
    <location>
        <begin position="157"/>
        <end position="258"/>
    </location>
</feature>
<dbReference type="GO" id="GO:0003700">
    <property type="term" value="F:DNA-binding transcription factor activity"/>
    <property type="evidence" value="ECO:0007669"/>
    <property type="project" value="InterPro"/>
</dbReference>
<dbReference type="Proteomes" id="UP000184170">
    <property type="component" value="Unassembled WGS sequence"/>
</dbReference>
<dbReference type="Gene3D" id="1.10.10.60">
    <property type="entry name" value="Homeodomain-like"/>
    <property type="match status" value="1"/>
</dbReference>
<dbReference type="GO" id="GO:0043565">
    <property type="term" value="F:sequence-specific DNA binding"/>
    <property type="evidence" value="ECO:0007669"/>
    <property type="project" value="InterPro"/>
</dbReference>
<dbReference type="RefSeq" id="WP_073276558.1">
    <property type="nucleotide sequence ID" value="NZ_FQVA01000004.1"/>
</dbReference>
<evidence type="ECO:0000256" key="2">
    <source>
        <dbReference type="ARBA" id="ARBA00023125"/>
    </source>
</evidence>
<dbReference type="PROSITE" id="PS01124">
    <property type="entry name" value="HTH_ARAC_FAMILY_2"/>
    <property type="match status" value="1"/>
</dbReference>